<evidence type="ECO:0000256" key="1">
    <source>
        <dbReference type="SAM" id="MobiDB-lite"/>
    </source>
</evidence>
<name>L9VW73_9EURY</name>
<dbReference type="RefSeq" id="WP_006089781.1">
    <property type="nucleotide sequence ID" value="NZ_AOHW01000028.1"/>
</dbReference>
<dbReference type="Proteomes" id="UP000011599">
    <property type="component" value="Unassembled WGS sequence"/>
</dbReference>
<organism evidence="2 3">
    <name type="scientific">Natronorubrum tibetense GA33</name>
    <dbReference type="NCBI Taxonomy" id="1114856"/>
    <lineage>
        <taxon>Archaea</taxon>
        <taxon>Methanobacteriati</taxon>
        <taxon>Methanobacteriota</taxon>
        <taxon>Stenosarchaea group</taxon>
        <taxon>Halobacteria</taxon>
        <taxon>Halobacteriales</taxon>
        <taxon>Natrialbaceae</taxon>
        <taxon>Natronorubrum</taxon>
    </lineage>
</organism>
<sequence>MPIASETAGKKVADRDGPMGDRSPSGATVQSNGSFASASDAIYDAFSRPLLEARFGSSTPAVSAP</sequence>
<keyword evidence="3" id="KW-1185">Reference proteome</keyword>
<comment type="caution">
    <text evidence="2">The sequence shown here is derived from an EMBL/GenBank/DDBJ whole genome shotgun (WGS) entry which is preliminary data.</text>
</comment>
<proteinExistence type="predicted"/>
<dbReference type="EMBL" id="AOHW01000028">
    <property type="protein sequence ID" value="ELY41252.1"/>
    <property type="molecule type" value="Genomic_DNA"/>
</dbReference>
<accession>L9VW73</accession>
<feature type="region of interest" description="Disordered" evidence="1">
    <location>
        <begin position="1"/>
        <end position="33"/>
    </location>
</feature>
<feature type="compositionally biased region" description="Basic and acidic residues" evidence="1">
    <location>
        <begin position="8"/>
        <end position="19"/>
    </location>
</feature>
<gene>
    <name evidence="2" type="ORF">C496_09711</name>
</gene>
<evidence type="ECO:0000313" key="3">
    <source>
        <dbReference type="Proteomes" id="UP000011599"/>
    </source>
</evidence>
<protein>
    <submittedName>
        <fullName evidence="2">Uncharacterized protein</fullName>
    </submittedName>
</protein>
<dbReference type="PATRIC" id="fig|1114856.3.peg.2019"/>
<reference evidence="2 3" key="1">
    <citation type="journal article" date="2014" name="PLoS Genet.">
        <title>Phylogenetically driven sequencing of extremely halophilic archaea reveals strategies for static and dynamic osmo-response.</title>
        <authorList>
            <person name="Becker E.A."/>
            <person name="Seitzer P.M."/>
            <person name="Tritt A."/>
            <person name="Larsen D."/>
            <person name="Krusor M."/>
            <person name="Yao A.I."/>
            <person name="Wu D."/>
            <person name="Madern D."/>
            <person name="Eisen J.A."/>
            <person name="Darling A.E."/>
            <person name="Facciotti M.T."/>
        </authorList>
    </citation>
    <scope>NUCLEOTIDE SEQUENCE [LARGE SCALE GENOMIC DNA]</scope>
    <source>
        <strain evidence="2 3">GA33</strain>
    </source>
</reference>
<dbReference type="AlphaFoldDB" id="L9VW73"/>
<evidence type="ECO:0000313" key="2">
    <source>
        <dbReference type="EMBL" id="ELY41252.1"/>
    </source>
</evidence>